<feature type="compositionally biased region" description="Basic and acidic residues" evidence="1">
    <location>
        <begin position="52"/>
        <end position="65"/>
    </location>
</feature>
<feature type="compositionally biased region" description="Basic and acidic residues" evidence="1">
    <location>
        <begin position="29"/>
        <end position="40"/>
    </location>
</feature>
<proteinExistence type="predicted"/>
<evidence type="ECO:0000256" key="1">
    <source>
        <dbReference type="SAM" id="MobiDB-lite"/>
    </source>
</evidence>
<protein>
    <submittedName>
        <fullName evidence="2">Uncharacterized protein</fullName>
    </submittedName>
</protein>
<evidence type="ECO:0000313" key="3">
    <source>
        <dbReference type="Proteomes" id="UP000298030"/>
    </source>
</evidence>
<dbReference type="OrthoDB" id="2654423at2759"/>
<dbReference type="AlphaFoldDB" id="A0A4Y7RK91"/>
<name>A0A4Y7RK91_COPMI</name>
<dbReference type="EMBL" id="QPFP01000513">
    <property type="protein sequence ID" value="TEB09263.1"/>
    <property type="molecule type" value="Genomic_DNA"/>
</dbReference>
<comment type="caution">
    <text evidence="2">The sequence shown here is derived from an EMBL/GenBank/DDBJ whole genome shotgun (WGS) entry which is preliminary data.</text>
</comment>
<gene>
    <name evidence="2" type="ORF">FA13DRAFT_1806694</name>
</gene>
<evidence type="ECO:0000313" key="2">
    <source>
        <dbReference type="EMBL" id="TEB09263.1"/>
    </source>
</evidence>
<feature type="region of interest" description="Disordered" evidence="1">
    <location>
        <begin position="1"/>
        <end position="83"/>
    </location>
</feature>
<keyword evidence="3" id="KW-1185">Reference proteome</keyword>
<organism evidence="2 3">
    <name type="scientific">Coprinellus micaceus</name>
    <name type="common">Glistening ink-cap mushroom</name>
    <name type="synonym">Coprinus micaceus</name>
    <dbReference type="NCBI Taxonomy" id="71717"/>
    <lineage>
        <taxon>Eukaryota</taxon>
        <taxon>Fungi</taxon>
        <taxon>Dikarya</taxon>
        <taxon>Basidiomycota</taxon>
        <taxon>Agaricomycotina</taxon>
        <taxon>Agaricomycetes</taxon>
        <taxon>Agaricomycetidae</taxon>
        <taxon>Agaricales</taxon>
        <taxon>Agaricineae</taxon>
        <taxon>Psathyrellaceae</taxon>
        <taxon>Coprinellus</taxon>
    </lineage>
</organism>
<accession>A0A4Y7RK91</accession>
<reference evidence="2 3" key="1">
    <citation type="journal article" date="2019" name="Nat. Ecol. Evol.">
        <title>Megaphylogeny resolves global patterns of mushroom evolution.</title>
        <authorList>
            <person name="Varga T."/>
            <person name="Krizsan K."/>
            <person name="Foldi C."/>
            <person name="Dima B."/>
            <person name="Sanchez-Garcia M."/>
            <person name="Sanchez-Ramirez S."/>
            <person name="Szollosi G.J."/>
            <person name="Szarkandi J.G."/>
            <person name="Papp V."/>
            <person name="Albert L."/>
            <person name="Andreopoulos W."/>
            <person name="Angelini C."/>
            <person name="Antonin V."/>
            <person name="Barry K.W."/>
            <person name="Bougher N.L."/>
            <person name="Buchanan P."/>
            <person name="Buyck B."/>
            <person name="Bense V."/>
            <person name="Catcheside P."/>
            <person name="Chovatia M."/>
            <person name="Cooper J."/>
            <person name="Damon W."/>
            <person name="Desjardin D."/>
            <person name="Finy P."/>
            <person name="Geml J."/>
            <person name="Haridas S."/>
            <person name="Hughes K."/>
            <person name="Justo A."/>
            <person name="Karasinski D."/>
            <person name="Kautmanova I."/>
            <person name="Kiss B."/>
            <person name="Kocsube S."/>
            <person name="Kotiranta H."/>
            <person name="LaButti K.M."/>
            <person name="Lechner B.E."/>
            <person name="Liimatainen K."/>
            <person name="Lipzen A."/>
            <person name="Lukacs Z."/>
            <person name="Mihaltcheva S."/>
            <person name="Morgado L.N."/>
            <person name="Niskanen T."/>
            <person name="Noordeloos M.E."/>
            <person name="Ohm R.A."/>
            <person name="Ortiz-Santana B."/>
            <person name="Ovrebo C."/>
            <person name="Racz N."/>
            <person name="Riley R."/>
            <person name="Savchenko A."/>
            <person name="Shiryaev A."/>
            <person name="Soop K."/>
            <person name="Spirin V."/>
            <person name="Szebenyi C."/>
            <person name="Tomsovsky M."/>
            <person name="Tulloss R.E."/>
            <person name="Uehling J."/>
            <person name="Grigoriev I.V."/>
            <person name="Vagvolgyi C."/>
            <person name="Papp T."/>
            <person name="Martin F.M."/>
            <person name="Miettinen O."/>
            <person name="Hibbett D.S."/>
            <person name="Nagy L.G."/>
        </authorList>
    </citation>
    <scope>NUCLEOTIDE SEQUENCE [LARGE SCALE GENOMIC DNA]</scope>
    <source>
        <strain evidence="2 3">FP101781</strain>
    </source>
</reference>
<dbReference type="Proteomes" id="UP000298030">
    <property type="component" value="Unassembled WGS sequence"/>
</dbReference>
<sequence>MPRPKKYHTAEERRAAKAASMRRSHHARREAVNERRRELYAVKARRQRRRADRKERASTRMDGPDNGRGNLVSCDPGKERKTQVQLQETQHVETIRSNLAKVNTIRTSMKHTLQGLAKSYLDGRCSWFEVDLNDPQPNMSINVIETHLKRWNEFLTRLQPCMDAIYELAGYGEEYKSANVLKREIQVMVQWLEDIICTALVNPLDVVCAYKKGELLYQDEMRDNGNM</sequence>